<dbReference type="OrthoDB" id="8091708at2759"/>
<reference evidence="6 7" key="1">
    <citation type="submission" date="2020-11" db="EMBL/GenBank/DDBJ databases">
        <authorList>
            <person name="Wallbank WR R."/>
            <person name="Pardo Diaz C."/>
            <person name="Kozak K."/>
            <person name="Martin S."/>
            <person name="Jiggins C."/>
            <person name="Moest M."/>
            <person name="Warren A I."/>
            <person name="Generalovic N T."/>
            <person name="Byers J.R.P. K."/>
            <person name="Montejo-Kovacevich G."/>
            <person name="Yen C E."/>
        </authorList>
    </citation>
    <scope>NUCLEOTIDE SEQUENCE [LARGE SCALE GENOMIC DNA]</scope>
</reference>
<evidence type="ECO:0008006" key="8">
    <source>
        <dbReference type="Google" id="ProtNLM"/>
    </source>
</evidence>
<keyword evidence="4" id="KW-1133">Transmembrane helix</keyword>
<dbReference type="InterPro" id="IPR013604">
    <property type="entry name" value="7TM_chemorcpt"/>
</dbReference>
<evidence type="ECO:0000256" key="3">
    <source>
        <dbReference type="ARBA" id="ARBA00022692"/>
    </source>
</evidence>
<keyword evidence="7" id="KW-1185">Reference proteome</keyword>
<proteinExistence type="predicted"/>
<dbReference type="GO" id="GO:0050909">
    <property type="term" value="P:sensory perception of taste"/>
    <property type="evidence" value="ECO:0007669"/>
    <property type="project" value="InterPro"/>
</dbReference>
<accession>A0A7R8V154</accession>
<gene>
    <name evidence="6" type="ORF">HERILL_LOCUS13389</name>
</gene>
<organism evidence="6 7">
    <name type="scientific">Hermetia illucens</name>
    <name type="common">Black soldier fly</name>
    <dbReference type="NCBI Taxonomy" id="343691"/>
    <lineage>
        <taxon>Eukaryota</taxon>
        <taxon>Metazoa</taxon>
        <taxon>Ecdysozoa</taxon>
        <taxon>Arthropoda</taxon>
        <taxon>Hexapoda</taxon>
        <taxon>Insecta</taxon>
        <taxon>Pterygota</taxon>
        <taxon>Neoptera</taxon>
        <taxon>Endopterygota</taxon>
        <taxon>Diptera</taxon>
        <taxon>Brachycera</taxon>
        <taxon>Stratiomyomorpha</taxon>
        <taxon>Stratiomyidae</taxon>
        <taxon>Hermetiinae</taxon>
        <taxon>Hermetia</taxon>
    </lineage>
</organism>
<dbReference type="GO" id="GO:0005886">
    <property type="term" value="C:plasma membrane"/>
    <property type="evidence" value="ECO:0007669"/>
    <property type="project" value="UniProtKB-SubCell"/>
</dbReference>
<dbReference type="Pfam" id="PF08395">
    <property type="entry name" value="7tm_7"/>
    <property type="match status" value="1"/>
</dbReference>
<name>A0A7R8V154_HERIL</name>
<comment type="subcellular location">
    <subcellularLocation>
        <location evidence="1">Cell membrane</location>
        <topology evidence="1">Multi-pass membrane protein</topology>
    </subcellularLocation>
</comment>
<evidence type="ECO:0000256" key="2">
    <source>
        <dbReference type="ARBA" id="ARBA00022475"/>
    </source>
</evidence>
<evidence type="ECO:0000256" key="5">
    <source>
        <dbReference type="ARBA" id="ARBA00023136"/>
    </source>
</evidence>
<dbReference type="EMBL" id="LR899013">
    <property type="protein sequence ID" value="CAD7090935.1"/>
    <property type="molecule type" value="Genomic_DNA"/>
</dbReference>
<evidence type="ECO:0000256" key="1">
    <source>
        <dbReference type="ARBA" id="ARBA00004651"/>
    </source>
</evidence>
<dbReference type="InParanoid" id="A0A7R8V154"/>
<sequence length="161" mass="18761">MIFVLRFYNILNSELKLLVYRIKLVSESRQHNKMGHYCKLSDLLDSYTSLFIDIHDVAMDAVKIFQFQNLAILNKTFVNSVTRMYYIFLLAKTAQIADEYLYLSGTYAFFSLIDDLLSFFVVTLIKTETNKSGKYGRLTNEFLGVDERLEQNVHKVIIQTA</sequence>
<evidence type="ECO:0000256" key="4">
    <source>
        <dbReference type="ARBA" id="ARBA00022989"/>
    </source>
</evidence>
<keyword evidence="3" id="KW-0812">Transmembrane</keyword>
<dbReference type="FunCoup" id="A0A7R8V154">
    <property type="interactions" value="8"/>
</dbReference>
<evidence type="ECO:0000313" key="7">
    <source>
        <dbReference type="Proteomes" id="UP000594454"/>
    </source>
</evidence>
<dbReference type="AlphaFoldDB" id="A0A7R8V154"/>
<evidence type="ECO:0000313" key="6">
    <source>
        <dbReference type="EMBL" id="CAD7090935.1"/>
    </source>
</evidence>
<keyword evidence="5" id="KW-0472">Membrane</keyword>
<protein>
    <recommendedName>
        <fullName evidence="8">Gustatory receptor</fullName>
    </recommendedName>
</protein>
<keyword evidence="2" id="KW-1003">Cell membrane</keyword>
<dbReference type="Proteomes" id="UP000594454">
    <property type="component" value="Chromosome 5"/>
</dbReference>